<reference evidence="1 2" key="1">
    <citation type="journal article" date="2019" name="Plant Biotechnol. J.">
        <title>The red bayberry genome and genetic basis of sex determination.</title>
        <authorList>
            <person name="Jia H.M."/>
            <person name="Jia H.J."/>
            <person name="Cai Q.L."/>
            <person name="Wang Y."/>
            <person name="Zhao H.B."/>
            <person name="Yang W.F."/>
            <person name="Wang G.Y."/>
            <person name="Li Y.H."/>
            <person name="Zhan D.L."/>
            <person name="Shen Y.T."/>
            <person name="Niu Q.F."/>
            <person name="Chang L."/>
            <person name="Qiu J."/>
            <person name="Zhao L."/>
            <person name="Xie H.B."/>
            <person name="Fu W.Y."/>
            <person name="Jin J."/>
            <person name="Li X.W."/>
            <person name="Jiao Y."/>
            <person name="Zhou C.C."/>
            <person name="Tu T."/>
            <person name="Chai C.Y."/>
            <person name="Gao J.L."/>
            <person name="Fan L.J."/>
            <person name="van de Weg E."/>
            <person name="Wang J.Y."/>
            <person name="Gao Z.S."/>
        </authorList>
    </citation>
    <scope>NUCLEOTIDE SEQUENCE [LARGE SCALE GENOMIC DNA]</scope>
    <source>
        <tissue evidence="1">Leaves</tissue>
    </source>
</reference>
<comment type="caution">
    <text evidence="1">The sequence shown here is derived from an EMBL/GenBank/DDBJ whole genome shotgun (WGS) entry which is preliminary data.</text>
</comment>
<dbReference type="AlphaFoldDB" id="A0A6A1UTW0"/>
<dbReference type="OrthoDB" id="1921870at2759"/>
<accession>A0A6A1UTW0</accession>
<proteinExistence type="predicted"/>
<protein>
    <submittedName>
        <fullName evidence="1">Uncharacterized protein</fullName>
    </submittedName>
</protein>
<evidence type="ECO:0000313" key="1">
    <source>
        <dbReference type="EMBL" id="KAB1203792.1"/>
    </source>
</evidence>
<sequence>MATGGKRLHCDSSARPVGAINHPGTRAAACPSNGVDDDLPSPASINPYDFNLDYDRPEGRNTVMSTMNTAYKMAKLTVAHTSDSRFFQRALALMKNSETVQNNPALMYKETHNNKDGAWTSDGAREYFENIKELQLQHESEGRSFTEVEIFTEILGTKTGYVHGFDT</sequence>
<evidence type="ECO:0000313" key="2">
    <source>
        <dbReference type="Proteomes" id="UP000516437"/>
    </source>
</evidence>
<dbReference type="Proteomes" id="UP000516437">
    <property type="component" value="Chromosome 8"/>
</dbReference>
<keyword evidence="2" id="KW-1185">Reference proteome</keyword>
<dbReference type="EMBL" id="RXIC02000026">
    <property type="protein sequence ID" value="KAB1203792.1"/>
    <property type="molecule type" value="Genomic_DNA"/>
</dbReference>
<name>A0A6A1UTW0_9ROSI</name>
<gene>
    <name evidence="1" type="ORF">CJ030_MR8G016824</name>
</gene>
<organism evidence="1 2">
    <name type="scientific">Morella rubra</name>
    <name type="common">Chinese bayberry</name>
    <dbReference type="NCBI Taxonomy" id="262757"/>
    <lineage>
        <taxon>Eukaryota</taxon>
        <taxon>Viridiplantae</taxon>
        <taxon>Streptophyta</taxon>
        <taxon>Embryophyta</taxon>
        <taxon>Tracheophyta</taxon>
        <taxon>Spermatophyta</taxon>
        <taxon>Magnoliopsida</taxon>
        <taxon>eudicotyledons</taxon>
        <taxon>Gunneridae</taxon>
        <taxon>Pentapetalae</taxon>
        <taxon>rosids</taxon>
        <taxon>fabids</taxon>
        <taxon>Fagales</taxon>
        <taxon>Myricaceae</taxon>
        <taxon>Morella</taxon>
    </lineage>
</organism>